<proteinExistence type="predicted"/>
<dbReference type="AlphaFoldDB" id="A0A9N9DYT4"/>
<dbReference type="EMBL" id="CAJVPI010003433">
    <property type="protein sequence ID" value="CAG8658338.1"/>
    <property type="molecule type" value="Genomic_DNA"/>
</dbReference>
<keyword evidence="2" id="KW-1185">Reference proteome</keyword>
<dbReference type="OrthoDB" id="2442211at2759"/>
<gene>
    <name evidence="1" type="ORF">PBRASI_LOCUS10645</name>
</gene>
<accession>A0A9N9DYT4</accession>
<dbReference type="Proteomes" id="UP000789739">
    <property type="component" value="Unassembled WGS sequence"/>
</dbReference>
<evidence type="ECO:0000313" key="2">
    <source>
        <dbReference type="Proteomes" id="UP000789739"/>
    </source>
</evidence>
<name>A0A9N9DYT4_9GLOM</name>
<reference evidence="1" key="1">
    <citation type="submission" date="2021-06" db="EMBL/GenBank/DDBJ databases">
        <authorList>
            <person name="Kallberg Y."/>
            <person name="Tangrot J."/>
            <person name="Rosling A."/>
        </authorList>
    </citation>
    <scope>NUCLEOTIDE SEQUENCE</scope>
    <source>
        <strain evidence="1">BR232B</strain>
    </source>
</reference>
<sequence>DEDNQMSVSDAVEDNQISVSDAIDENVIEHRMSWLQHVQQSVNDTLDKYHSKLCRQGSVHRKKTVNNTIEAGTPVIVAPDHDMNPKTRKRKLQLTFSQSGKFKRLTSNNRTAIVEVNGKDIPTSIERIKVVPEKEHSS</sequence>
<protein>
    <submittedName>
        <fullName evidence="1">9125_t:CDS:1</fullName>
    </submittedName>
</protein>
<comment type="caution">
    <text evidence="1">The sequence shown here is derived from an EMBL/GenBank/DDBJ whole genome shotgun (WGS) entry which is preliminary data.</text>
</comment>
<organism evidence="1 2">
    <name type="scientific">Paraglomus brasilianum</name>
    <dbReference type="NCBI Taxonomy" id="144538"/>
    <lineage>
        <taxon>Eukaryota</taxon>
        <taxon>Fungi</taxon>
        <taxon>Fungi incertae sedis</taxon>
        <taxon>Mucoromycota</taxon>
        <taxon>Glomeromycotina</taxon>
        <taxon>Glomeromycetes</taxon>
        <taxon>Paraglomerales</taxon>
        <taxon>Paraglomeraceae</taxon>
        <taxon>Paraglomus</taxon>
    </lineage>
</organism>
<feature type="non-terminal residue" evidence="1">
    <location>
        <position position="1"/>
    </location>
</feature>
<evidence type="ECO:0000313" key="1">
    <source>
        <dbReference type="EMBL" id="CAG8658338.1"/>
    </source>
</evidence>